<dbReference type="Pfam" id="PF13521">
    <property type="entry name" value="AAA_28"/>
    <property type="match status" value="1"/>
</dbReference>
<accession>A0ABW6CSJ6</accession>
<evidence type="ECO:0000313" key="2">
    <source>
        <dbReference type="EMBL" id="MFD3264721.1"/>
    </source>
</evidence>
<reference evidence="2 3" key="1">
    <citation type="submission" date="2022-09" db="EMBL/GenBank/DDBJ databases">
        <title>New species of Phenylobacterium.</title>
        <authorList>
            <person name="Mieszkin S."/>
        </authorList>
    </citation>
    <scope>NUCLEOTIDE SEQUENCE [LARGE SCALE GENOMIC DNA]</scope>
    <source>
        <strain evidence="2 3">HK31-G</strain>
    </source>
</reference>
<protein>
    <submittedName>
        <fullName evidence="2">AAA family ATPase</fullName>
    </submittedName>
</protein>
<dbReference type="InterPro" id="IPR027417">
    <property type="entry name" value="P-loop_NTPase"/>
</dbReference>
<dbReference type="InterPro" id="IPR038727">
    <property type="entry name" value="NadR/Ttd14_AAA_dom"/>
</dbReference>
<proteinExistence type="predicted"/>
<dbReference type="Proteomes" id="UP001598130">
    <property type="component" value="Unassembled WGS sequence"/>
</dbReference>
<feature type="domain" description="NadR/Ttd14 AAA" evidence="1">
    <location>
        <begin position="3"/>
        <end position="165"/>
    </location>
</feature>
<organism evidence="2 3">
    <name type="scientific">Phenylobacterium ferrooxidans</name>
    <dbReference type="NCBI Taxonomy" id="2982689"/>
    <lineage>
        <taxon>Bacteria</taxon>
        <taxon>Pseudomonadati</taxon>
        <taxon>Pseudomonadota</taxon>
        <taxon>Alphaproteobacteria</taxon>
        <taxon>Caulobacterales</taxon>
        <taxon>Caulobacteraceae</taxon>
        <taxon>Phenylobacterium</taxon>
    </lineage>
</organism>
<keyword evidence="3" id="KW-1185">Reference proteome</keyword>
<dbReference type="RefSeq" id="WP_377370304.1">
    <property type="nucleotide sequence ID" value="NZ_JAOTJD010000021.1"/>
</dbReference>
<gene>
    <name evidence="2" type="ORF">OCL97_12215</name>
</gene>
<dbReference type="SUPFAM" id="SSF52540">
    <property type="entry name" value="P-loop containing nucleoside triphosphate hydrolases"/>
    <property type="match status" value="1"/>
</dbReference>
<dbReference type="Gene3D" id="3.40.50.300">
    <property type="entry name" value="P-loop containing nucleotide triphosphate hydrolases"/>
    <property type="match status" value="1"/>
</dbReference>
<dbReference type="EMBL" id="JAOTJD010000021">
    <property type="protein sequence ID" value="MFD3264721.1"/>
    <property type="molecule type" value="Genomic_DNA"/>
</dbReference>
<evidence type="ECO:0000313" key="3">
    <source>
        <dbReference type="Proteomes" id="UP001598130"/>
    </source>
</evidence>
<evidence type="ECO:0000259" key="1">
    <source>
        <dbReference type="Pfam" id="PF13521"/>
    </source>
</evidence>
<comment type="caution">
    <text evidence="2">The sequence shown here is derived from an EMBL/GenBank/DDBJ whole genome shotgun (WGS) entry which is preliminary data.</text>
</comment>
<sequence length="176" mass="19811">MTRYILTGAPGAGKTALLRLLERQGHAVVEEAATDVIALEQALGRDQPWTDPAFIDLIVALQRQRQIAAQGACFFDRSPACTWALAEFLGFEPSPGLEAEMTRIKAEHTYERRVFFIENLGFVTPTAARRISYEDALRFEQVHIETYRRLGYDLVCIPPGELEARADQVLENTPFQ</sequence>
<name>A0ABW6CSJ6_9CAUL</name>